<dbReference type="Proteomes" id="UP000434172">
    <property type="component" value="Unassembled WGS sequence"/>
</dbReference>
<evidence type="ECO:0000313" key="2">
    <source>
        <dbReference type="Proteomes" id="UP000434172"/>
    </source>
</evidence>
<name>A0A8H3W5N3_9PEZI</name>
<sequence>MEAAIGIIGLSLQLIDSAMRVKRVIGTYRSASSEINRLALKVERVEAICGAIMKNFEGSDAGRRCSGLMESWGVCVLRDIQSTLVELHGIVTKLERRASKTRALHTVGFSCLEKKDDISRSSTCLEEDLNHLQHMMTTEIFLCRPMIDEGRTFSYNRSLTGTEFEKCLRLSNLDDVFLSMGIPATTRMQWLRYLSLDRSHFFYYYQRIRASNVDKMERESLLNAAWDAAVDAFRDDAVHGHLWIPDSQTMDSWTSLFCALISEGVDIHRLCSAGGLLLEGDDFAWCTSFCMMLYSSRCQREVEYTISCWLSVLKTAGVDMVEYSRWETAYCEDRFGFEYPSCANGAWPQILGSKVICGFEVPIHRRWVAPDSPASEVRHEFRNFGSWERPPVFIDRWSEEADKDFRRQHISWKNSPNSHSSSEDDWPYQDSVARDYDFDDILRNMYWAEDWADRRTSFDYAKRLFHERFERRQTKKLYKSGYLQKQKRLRIPGAWEESRW</sequence>
<dbReference type="AlphaFoldDB" id="A0A8H3W5N3"/>
<evidence type="ECO:0000313" key="1">
    <source>
        <dbReference type="EMBL" id="KAF0322876.1"/>
    </source>
</evidence>
<protein>
    <recommendedName>
        <fullName evidence="3">Fungal N-terminal domain-containing protein</fullName>
    </recommendedName>
</protein>
<comment type="caution">
    <text evidence="1">The sequence shown here is derived from an EMBL/GenBank/DDBJ whole genome shotgun (WGS) entry which is preliminary data.</text>
</comment>
<keyword evidence="2" id="KW-1185">Reference proteome</keyword>
<gene>
    <name evidence="1" type="ORF">GQ607_009876</name>
</gene>
<dbReference type="OrthoDB" id="270167at2759"/>
<accession>A0A8H3W5N3</accession>
<dbReference type="EMBL" id="WOWK01000057">
    <property type="protein sequence ID" value="KAF0322876.1"/>
    <property type="molecule type" value="Genomic_DNA"/>
</dbReference>
<organism evidence="1 2">
    <name type="scientific">Colletotrichum asianum</name>
    <dbReference type="NCBI Taxonomy" id="702518"/>
    <lineage>
        <taxon>Eukaryota</taxon>
        <taxon>Fungi</taxon>
        <taxon>Dikarya</taxon>
        <taxon>Ascomycota</taxon>
        <taxon>Pezizomycotina</taxon>
        <taxon>Sordariomycetes</taxon>
        <taxon>Hypocreomycetidae</taxon>
        <taxon>Glomerellales</taxon>
        <taxon>Glomerellaceae</taxon>
        <taxon>Colletotrichum</taxon>
        <taxon>Colletotrichum gloeosporioides species complex</taxon>
    </lineage>
</organism>
<reference evidence="1 2" key="1">
    <citation type="submission" date="2019-12" db="EMBL/GenBank/DDBJ databases">
        <title>A genome sequence resource for the geographically widespread anthracnose pathogen Colletotrichum asianum.</title>
        <authorList>
            <person name="Meng Y."/>
        </authorList>
    </citation>
    <scope>NUCLEOTIDE SEQUENCE [LARGE SCALE GENOMIC DNA]</scope>
    <source>
        <strain evidence="1 2">ICMP 18580</strain>
    </source>
</reference>
<proteinExistence type="predicted"/>
<evidence type="ECO:0008006" key="3">
    <source>
        <dbReference type="Google" id="ProtNLM"/>
    </source>
</evidence>